<reference evidence="10" key="2">
    <citation type="submission" date="2017-05" db="UniProtKB">
        <authorList>
            <consortium name="EnsemblMetazoa"/>
        </authorList>
    </citation>
    <scope>IDENTIFICATION</scope>
</reference>
<feature type="transmembrane region" description="Helical" evidence="8">
    <location>
        <begin position="1097"/>
        <end position="1116"/>
    </location>
</feature>
<dbReference type="AlphaFoldDB" id="A0A1X7TZ45"/>
<protein>
    <recommendedName>
        <fullName evidence="12">G-protein coupled receptors family 3 profile domain-containing protein</fullName>
    </recommendedName>
</protein>
<sequence>MSFFSLSLLFLIVSLSFSGAHLHVINVTEENELEQFLCYNDPPVVGDTLVVLYTNITHYISGNVSFCMINTTYSLNITSNSSGPATINCNQTGNHLPWPTTGFSFINVRNLTLQRLVFSGCGGFLKNSSIIDVINSTDYPFHFTQYQSAVLLFPHINILLIEDVNITFYYGFAILTINPVNATINSIEVSGAYAASFYNHSIGSGILLYITDTSKAKRAVPLHITIRNTVLIFNSEYISTVDCLHDFPQTASKEFPVINAAGLTILYSQLSFPCNVSILSSYFITNNGTTGGAILILYYKTNNVITTIKNTKFSDSTIHKNNCEAYGASLALVTLNLTGQNNSLIVENSNFTNSGRYYTGSSGAVFIGVYRPVSASRITVFFSKTIFHGNNIMTTGSCLYAKVFFNDRVQLEVLSIILKNVKANKNFQTSILSINSRAGLFTIVNAHELNITGMNSFHDNYGSVFEITNTRINLNGTIDFVNNKGERGSAFQLHDNSHFHFANGLRLRFNNNTALTKGGAIYSYDHLTDECLFKTQESIPVNIRVTFINNSASESGSSIYANNLYKCIAAGEFRKTAQSLSLYSTIFKFISNSTLNNMSTPANEIRVCNASNIKQVFPGQAIKLYLSASYKDNDQNVVQRAVVSFAIGEFNEKKHAFKSLPSWEVSPKDINQVLLENQNCTLTTISFLKTGTGPVPPNSHLLIVSTMYDSFSKIIDLKLFNCPIGFDLKPAGICDCSKIWDKINVTPNCNINPKNSSLPTIEVQGMQWLGLMELPNKGTVIGVASTCFLYCRRRKSSTVLVVNSTNVAIQDHNNTLSLCIGNREGPLCSQCPPGYSAVFGSYECKQCSNWWLFTLITYAVSGPILIYLLYVLKLTLTTGSLNGIIFCGQLFAVIDVPPSNYSYSNAILDCFLLIKFPFKVCLYNGMTEIGKLGISMLYPVYIILLVLILILLSRYSVRLSNRISDSSVQVLVTVVHLSFSKLLIIIMSVFTPINIYTNTTEVRRVWFRDATVEYGTHGHLVLMIITSLVVGPILGVYMTVLLAGRPLMRINYKIREYIRPVYEAIHAPYKRNKEFFFVSRLLIVLFIYFLYDTVRGRDFFLGFAIAVPILTTYTALEGLCRPFKKMSLNIFNFVLLSVTSVVYGSSWYFIKKGQDQGVIILMTILNLVTTGSLIGITVARLPWVNTLLKNIINKIKNCWFCQSQQKQEEFSHMSGSFFEPYDRVREPLLSSQHIQYH</sequence>
<evidence type="ECO:0000256" key="4">
    <source>
        <dbReference type="ARBA" id="ARBA00022525"/>
    </source>
</evidence>
<keyword evidence="8" id="KW-1133">Transmembrane helix</keyword>
<reference evidence="11" key="1">
    <citation type="journal article" date="2010" name="Nature">
        <title>The Amphimedon queenslandica genome and the evolution of animal complexity.</title>
        <authorList>
            <person name="Srivastava M."/>
            <person name="Simakov O."/>
            <person name="Chapman J."/>
            <person name="Fahey B."/>
            <person name="Gauthier M.E."/>
            <person name="Mitros T."/>
            <person name="Richards G.S."/>
            <person name="Conaco C."/>
            <person name="Dacre M."/>
            <person name="Hellsten U."/>
            <person name="Larroux C."/>
            <person name="Putnam N.H."/>
            <person name="Stanke M."/>
            <person name="Adamska M."/>
            <person name="Darling A."/>
            <person name="Degnan S.M."/>
            <person name="Oakley T.H."/>
            <person name="Plachetzki D.C."/>
            <person name="Zhai Y."/>
            <person name="Adamski M."/>
            <person name="Calcino A."/>
            <person name="Cummins S.F."/>
            <person name="Goodstein D.M."/>
            <person name="Harris C."/>
            <person name="Jackson D.J."/>
            <person name="Leys S.P."/>
            <person name="Shu S."/>
            <person name="Woodcroft B.J."/>
            <person name="Vervoort M."/>
            <person name="Kosik K.S."/>
            <person name="Manning G."/>
            <person name="Degnan B.M."/>
            <person name="Rokhsar D.S."/>
        </authorList>
    </citation>
    <scope>NUCLEOTIDE SEQUENCE [LARGE SCALE GENOMIC DNA]</scope>
</reference>
<dbReference type="InParanoid" id="A0A1X7TZ45"/>
<organism evidence="10">
    <name type="scientific">Amphimedon queenslandica</name>
    <name type="common">Sponge</name>
    <dbReference type="NCBI Taxonomy" id="400682"/>
    <lineage>
        <taxon>Eukaryota</taxon>
        <taxon>Metazoa</taxon>
        <taxon>Porifera</taxon>
        <taxon>Demospongiae</taxon>
        <taxon>Heteroscleromorpha</taxon>
        <taxon>Haplosclerida</taxon>
        <taxon>Niphatidae</taxon>
        <taxon>Amphimedon</taxon>
    </lineage>
</organism>
<feature type="transmembrane region" description="Helical" evidence="8">
    <location>
        <begin position="1128"/>
        <end position="1150"/>
    </location>
</feature>
<feature type="signal peptide" evidence="9">
    <location>
        <begin position="1"/>
        <end position="22"/>
    </location>
</feature>
<keyword evidence="8" id="KW-0812">Transmembrane</keyword>
<dbReference type="EnsemblMetazoa" id="Aqu2.1.20687_001">
    <property type="protein sequence ID" value="Aqu2.1.20687_001"/>
    <property type="gene ID" value="Aqu2.1.20687"/>
</dbReference>
<evidence type="ECO:0000256" key="2">
    <source>
        <dbReference type="ARBA" id="ARBA00004442"/>
    </source>
</evidence>
<feature type="transmembrane region" description="Helical" evidence="8">
    <location>
        <begin position="876"/>
        <end position="894"/>
    </location>
</feature>
<feature type="transmembrane region" description="Helical" evidence="8">
    <location>
        <begin position="1020"/>
        <end position="1043"/>
    </location>
</feature>
<keyword evidence="5 9" id="KW-0732">Signal</keyword>
<evidence type="ECO:0000256" key="9">
    <source>
        <dbReference type="SAM" id="SignalP"/>
    </source>
</evidence>
<dbReference type="Proteomes" id="UP000007879">
    <property type="component" value="Unassembled WGS sequence"/>
</dbReference>
<keyword evidence="6 8" id="KW-0472">Membrane</keyword>
<gene>
    <name evidence="10" type="primary">109585325</name>
</gene>
<feature type="transmembrane region" description="Helical" evidence="8">
    <location>
        <begin position="1075"/>
        <end position="1091"/>
    </location>
</feature>
<dbReference type="InterPro" id="IPR003368">
    <property type="entry name" value="POMP_repeat"/>
</dbReference>
<dbReference type="EnsemblMetazoa" id="XM_020001339.1">
    <property type="protein sequence ID" value="XP_019856898.1"/>
    <property type="gene ID" value="LOC109585325"/>
</dbReference>
<evidence type="ECO:0000256" key="6">
    <source>
        <dbReference type="ARBA" id="ARBA00023136"/>
    </source>
</evidence>
<keyword evidence="4" id="KW-0964">Secreted</keyword>
<dbReference type="KEGG" id="aqu:109585325"/>
<evidence type="ECO:0000256" key="8">
    <source>
        <dbReference type="SAM" id="Phobius"/>
    </source>
</evidence>
<proteinExistence type="predicted"/>
<feature type="transmembrane region" description="Helical" evidence="8">
    <location>
        <begin position="1156"/>
        <end position="1179"/>
    </location>
</feature>
<comment type="subcellular location">
    <subcellularLocation>
        <location evidence="1">Cell envelope</location>
    </subcellularLocation>
    <subcellularLocation>
        <location evidence="2">Cell outer membrane</location>
    </subcellularLocation>
    <subcellularLocation>
        <location evidence="3">Secreted</location>
    </subcellularLocation>
</comment>
<evidence type="ECO:0000256" key="5">
    <source>
        <dbReference type="ARBA" id="ARBA00022729"/>
    </source>
</evidence>
<feature type="transmembrane region" description="Helical" evidence="8">
    <location>
        <begin position="936"/>
        <end position="956"/>
    </location>
</feature>
<dbReference type="GO" id="GO:0005576">
    <property type="term" value="C:extracellular region"/>
    <property type="evidence" value="ECO:0007669"/>
    <property type="project" value="UniProtKB-SubCell"/>
</dbReference>
<keyword evidence="7" id="KW-0998">Cell outer membrane</keyword>
<evidence type="ECO:0000256" key="3">
    <source>
        <dbReference type="ARBA" id="ARBA00004613"/>
    </source>
</evidence>
<evidence type="ECO:0000256" key="1">
    <source>
        <dbReference type="ARBA" id="ARBA00004196"/>
    </source>
</evidence>
<evidence type="ECO:0000313" key="10">
    <source>
        <dbReference type="EnsemblMetazoa" id="Aqu2.1.20687_001"/>
    </source>
</evidence>
<dbReference type="NCBIfam" id="TIGR01376">
    <property type="entry name" value="POMP_repeat"/>
    <property type="match status" value="2"/>
</dbReference>
<feature type="transmembrane region" description="Helical" evidence="8">
    <location>
        <begin position="968"/>
        <end position="990"/>
    </location>
</feature>
<feature type="chain" id="PRO_5010883812" description="G-protein coupled receptors family 3 profile domain-containing protein" evidence="9">
    <location>
        <begin position="23"/>
        <end position="1237"/>
    </location>
</feature>
<feature type="transmembrane region" description="Helical" evidence="8">
    <location>
        <begin position="850"/>
        <end position="869"/>
    </location>
</feature>
<name>A0A1X7TZ45_AMPQE</name>
<evidence type="ECO:0000313" key="11">
    <source>
        <dbReference type="Proteomes" id="UP000007879"/>
    </source>
</evidence>
<dbReference type="OrthoDB" id="5989148at2759"/>
<evidence type="ECO:0000256" key="7">
    <source>
        <dbReference type="ARBA" id="ARBA00023237"/>
    </source>
</evidence>
<evidence type="ECO:0008006" key="12">
    <source>
        <dbReference type="Google" id="ProtNLM"/>
    </source>
</evidence>
<accession>A0A1X7TZ45</accession>
<keyword evidence="11" id="KW-1185">Reference proteome</keyword>